<evidence type="ECO:0000256" key="3">
    <source>
        <dbReference type="ARBA" id="ARBA00022801"/>
    </source>
</evidence>
<evidence type="ECO:0000313" key="7">
    <source>
        <dbReference type="Proteomes" id="UP000600247"/>
    </source>
</evidence>
<dbReference type="PRINTS" id="PR00412">
    <property type="entry name" value="EPOXHYDRLASE"/>
</dbReference>
<evidence type="ECO:0000259" key="5">
    <source>
        <dbReference type="Pfam" id="PF06441"/>
    </source>
</evidence>
<dbReference type="PANTHER" id="PTHR21661">
    <property type="entry name" value="EPOXIDE HYDROLASE 1-RELATED"/>
    <property type="match status" value="1"/>
</dbReference>
<dbReference type="Gene3D" id="3.40.50.1820">
    <property type="entry name" value="alpha/beta hydrolase"/>
    <property type="match status" value="1"/>
</dbReference>
<reference evidence="6 7" key="1">
    <citation type="journal article" date="2014" name="Int. J. Syst. Evol. Microbiol.">
        <title>Complete genome sequence of Corynebacterium casei LMG S-19264T (=DSM 44701T), isolated from a smear-ripened cheese.</title>
        <authorList>
            <consortium name="US DOE Joint Genome Institute (JGI-PGF)"/>
            <person name="Walter F."/>
            <person name="Albersmeier A."/>
            <person name="Kalinowski J."/>
            <person name="Ruckert C."/>
        </authorList>
    </citation>
    <scope>NUCLEOTIDE SEQUENCE [LARGE SCALE GENOMIC DNA]</scope>
    <source>
        <strain evidence="6 7">CGMCC 1.15286</strain>
    </source>
</reference>
<name>A0A917LQH3_9BACL</name>
<keyword evidence="7" id="KW-1185">Reference proteome</keyword>
<evidence type="ECO:0000256" key="4">
    <source>
        <dbReference type="PIRSR" id="PIRSR001112-1"/>
    </source>
</evidence>
<evidence type="ECO:0000313" key="6">
    <source>
        <dbReference type="EMBL" id="GGG51931.1"/>
    </source>
</evidence>
<dbReference type="RefSeq" id="WP_188886974.1">
    <property type="nucleotide sequence ID" value="NZ_BMHY01000001.1"/>
</dbReference>
<protein>
    <submittedName>
        <fullName evidence="6">Multidrug MFS transporter</fullName>
    </submittedName>
</protein>
<proteinExistence type="inferred from homology"/>
<dbReference type="GO" id="GO:0004301">
    <property type="term" value="F:epoxide hydrolase activity"/>
    <property type="evidence" value="ECO:0007669"/>
    <property type="project" value="TreeGrafter"/>
</dbReference>
<dbReference type="PIRSF" id="PIRSF001112">
    <property type="entry name" value="Epoxide_hydrolase"/>
    <property type="match status" value="1"/>
</dbReference>
<comment type="similarity">
    <text evidence="1">Belongs to the peptidase S33 family.</text>
</comment>
<sequence>MTVERYHIHVSDDILNDLQYRLEHIRWPEQLEDAGWERGTDLDFLKSLVAYWRDQYDWRAQESKLNRFSQFHSYIDGIDVHFVHERGKGPDPMPIILTHGWPDSYLRYEKIIPLLTDPAHYGGNAEDSFDVIVPSLPGFGFSSRPNRPGINNFVVSQMWAKLMTQELGYNKFAAAGGDMGSGVTRYLAAHYPELLVGIHLTDVGIINSLMASQNESDLSEEELQYKKKAAEWIAGEGGYMSIQSTKPHTLAYGLSDSPAGLAAWIIEKLRAWSDCKGDLSQRYSMDELLTHIMIYWVTNTIGSAANRYYENSHSLPPLGPIEVPTGLALFPEDILPPPRSWTERHFNVTRWTTMPSGGHFTAMEEPEAMANEIRAFYRPLRKQNNHSV</sequence>
<dbReference type="EMBL" id="BMHY01000001">
    <property type="protein sequence ID" value="GGG51931.1"/>
    <property type="molecule type" value="Genomic_DNA"/>
</dbReference>
<dbReference type="Proteomes" id="UP000600247">
    <property type="component" value="Unassembled WGS sequence"/>
</dbReference>
<feature type="active site" description="Proton acceptor" evidence="4">
    <location>
        <position position="359"/>
    </location>
</feature>
<evidence type="ECO:0000256" key="1">
    <source>
        <dbReference type="ARBA" id="ARBA00010088"/>
    </source>
</evidence>
<dbReference type="AlphaFoldDB" id="A0A917LQH3"/>
<accession>A0A917LQH3</accession>
<evidence type="ECO:0000256" key="2">
    <source>
        <dbReference type="ARBA" id="ARBA00022797"/>
    </source>
</evidence>
<dbReference type="InterPro" id="IPR000639">
    <property type="entry name" value="Epox_hydrolase-like"/>
</dbReference>
<organism evidence="6 7">
    <name type="scientific">Paenibacillus radicis</name>
    <name type="common">ex Gao et al. 2016</name>
    <dbReference type="NCBI Taxonomy" id="1737354"/>
    <lineage>
        <taxon>Bacteria</taxon>
        <taxon>Bacillati</taxon>
        <taxon>Bacillota</taxon>
        <taxon>Bacilli</taxon>
        <taxon>Bacillales</taxon>
        <taxon>Paenibacillaceae</taxon>
        <taxon>Paenibacillus</taxon>
    </lineage>
</organism>
<dbReference type="PANTHER" id="PTHR21661:SF35">
    <property type="entry name" value="EPOXIDE HYDROLASE"/>
    <property type="match status" value="1"/>
</dbReference>
<gene>
    <name evidence="6" type="ORF">GCM10010918_00750</name>
</gene>
<dbReference type="InterPro" id="IPR029058">
    <property type="entry name" value="AB_hydrolase_fold"/>
</dbReference>
<dbReference type="Pfam" id="PF06441">
    <property type="entry name" value="EHN"/>
    <property type="match status" value="1"/>
</dbReference>
<comment type="caution">
    <text evidence="6">The sequence shown here is derived from an EMBL/GenBank/DDBJ whole genome shotgun (WGS) entry which is preliminary data.</text>
</comment>
<feature type="active site" description="Nucleophile" evidence="4">
    <location>
        <position position="178"/>
    </location>
</feature>
<feature type="active site" description="Proton donor" evidence="4">
    <location>
        <position position="309"/>
    </location>
</feature>
<keyword evidence="2" id="KW-0058">Aromatic hydrocarbons catabolism</keyword>
<dbReference type="InterPro" id="IPR016292">
    <property type="entry name" value="Epoxide_hydrolase"/>
</dbReference>
<feature type="domain" description="Epoxide hydrolase N-terminal" evidence="5">
    <location>
        <begin position="4"/>
        <end position="107"/>
    </location>
</feature>
<dbReference type="SUPFAM" id="SSF53474">
    <property type="entry name" value="alpha/beta-Hydrolases"/>
    <property type="match status" value="1"/>
</dbReference>
<dbReference type="GO" id="GO:0097176">
    <property type="term" value="P:epoxide metabolic process"/>
    <property type="evidence" value="ECO:0007669"/>
    <property type="project" value="TreeGrafter"/>
</dbReference>
<dbReference type="InterPro" id="IPR010497">
    <property type="entry name" value="Epoxide_hydro_N"/>
</dbReference>
<keyword evidence="3" id="KW-0378">Hydrolase</keyword>